<evidence type="ECO:0000313" key="2">
    <source>
        <dbReference type="EMBL" id="MBT0662891.1"/>
    </source>
</evidence>
<evidence type="ECO:0000313" key="3">
    <source>
        <dbReference type="Proteomes" id="UP000811899"/>
    </source>
</evidence>
<keyword evidence="3" id="KW-1185">Reference proteome</keyword>
<dbReference type="RefSeq" id="WP_214169683.1">
    <property type="nucleotide sequence ID" value="NZ_JAHCVJ010000001.1"/>
</dbReference>
<feature type="compositionally biased region" description="Basic and acidic residues" evidence="1">
    <location>
        <begin position="52"/>
        <end position="107"/>
    </location>
</feature>
<dbReference type="EMBL" id="JAHCVJ010000001">
    <property type="protein sequence ID" value="MBT0662891.1"/>
    <property type="molecule type" value="Genomic_DNA"/>
</dbReference>
<reference evidence="2 3" key="1">
    <citation type="submission" date="2021-05" db="EMBL/GenBank/DDBJ databases">
        <title>The draft genome of Geobacter pelophilus DSM 12255.</title>
        <authorList>
            <person name="Xu Z."/>
            <person name="Masuda Y."/>
            <person name="Itoh H."/>
            <person name="Senoo K."/>
        </authorList>
    </citation>
    <scope>NUCLEOTIDE SEQUENCE [LARGE SCALE GENOMIC DNA]</scope>
    <source>
        <strain evidence="2 3">DSM 12255</strain>
    </source>
</reference>
<evidence type="ECO:0000256" key="1">
    <source>
        <dbReference type="SAM" id="MobiDB-lite"/>
    </source>
</evidence>
<protein>
    <submittedName>
        <fullName evidence="2">Uncharacterized protein</fullName>
    </submittedName>
</protein>
<name>A0AAW4L6L4_9BACT</name>
<feature type="compositionally biased region" description="Basic residues" evidence="1">
    <location>
        <begin position="38"/>
        <end position="51"/>
    </location>
</feature>
<sequence>MKQILPCIILVAFTSVECEAINGKQLPSPPPAPEKKNAKPHSALKYKKKRISRQEIERLRKQSEKEGKRQGIEARRREYQQMQKAREQGMKQMQEEILKQQRTKDHQ</sequence>
<organism evidence="2 3">
    <name type="scientific">Geoanaerobacter pelophilus</name>
    <dbReference type="NCBI Taxonomy" id="60036"/>
    <lineage>
        <taxon>Bacteria</taxon>
        <taxon>Pseudomonadati</taxon>
        <taxon>Thermodesulfobacteriota</taxon>
        <taxon>Desulfuromonadia</taxon>
        <taxon>Geobacterales</taxon>
        <taxon>Geobacteraceae</taxon>
        <taxon>Geoanaerobacter</taxon>
    </lineage>
</organism>
<proteinExistence type="predicted"/>
<accession>A0AAW4L6L4</accession>
<feature type="region of interest" description="Disordered" evidence="1">
    <location>
        <begin position="22"/>
        <end position="107"/>
    </location>
</feature>
<dbReference type="AlphaFoldDB" id="A0AAW4L6L4"/>
<dbReference type="Proteomes" id="UP000811899">
    <property type="component" value="Unassembled WGS sequence"/>
</dbReference>
<comment type="caution">
    <text evidence="2">The sequence shown here is derived from an EMBL/GenBank/DDBJ whole genome shotgun (WGS) entry which is preliminary data.</text>
</comment>
<gene>
    <name evidence="2" type="ORF">KI809_01155</name>
</gene>